<dbReference type="SUPFAM" id="SSF53633">
    <property type="entry name" value="Carbamate kinase-like"/>
    <property type="match status" value="1"/>
</dbReference>
<feature type="domain" description="Aspartate/glutamate/uridylate kinase" evidence="5">
    <location>
        <begin position="306"/>
        <end position="581"/>
    </location>
</feature>
<keyword evidence="2" id="KW-0028">Amino-acid biosynthesis</keyword>
<dbReference type="CDD" id="cd03131">
    <property type="entry name" value="GATase1_HTS"/>
    <property type="match status" value="1"/>
</dbReference>
<dbReference type="InterPro" id="IPR036393">
    <property type="entry name" value="AceGlu_kinase-like_sf"/>
</dbReference>
<accession>A0A644Z8G6</accession>
<evidence type="ECO:0000256" key="3">
    <source>
        <dbReference type="ARBA" id="ARBA00022679"/>
    </source>
</evidence>
<evidence type="ECO:0000259" key="5">
    <source>
        <dbReference type="Pfam" id="PF00696"/>
    </source>
</evidence>
<dbReference type="PANTHER" id="PTHR20919:SF0">
    <property type="entry name" value="HOMOSERINE O-SUCCINYLTRANSFERASE"/>
    <property type="match status" value="1"/>
</dbReference>
<dbReference type="InterPro" id="IPR001048">
    <property type="entry name" value="Asp/Glu/Uridylate_kinase"/>
</dbReference>
<sequence length="598" mass="69214">MPIILPRDLPVKAILEQENIFTMSEQRAVHQDIRPIHVAIVNLMPNKEETELQLLRMLSNTALQVRFDLIRTQSYHSKHTDESYLNRFYKTFEDIKDQRYDAMIVTGAPVERLHYEEVLYWNELREILDFAQRNVYSTIFICWAAQAAMYHYYGIEKRNLDEKLFGVYEYPVLQKGVLFKGFDDTFWAPQSRCATILREDVEKIPDLTIWADRPDTGVNIVTTKDNRLIFIAGHWEYDEGTLLREYQRDQLKGLEPHVPVNYFVEDDPSKGIRVRWRMAANLFYSNWLNYCVYQETPYDLSLLARKKVAKFGGTSLASAKQFSKVREIVLSAEDRNIIVVSAPGKRFEEDNKVTDLLLEFYELQKELSRVELSEEGYEILCLQRDQVLQITANRFHEIASDLFLDFQVKQKIDEVMAWLLDQTERDEIISRGEYINAQIMAEYLDYEFIDAKELIFFTSEGKLDKHKTYDAIRERLAVAKKVVVPGFYGVDACGKIKTFERGGSDITGSIIASALNCDVYENWTDVDGVMTADPAKSKDAKKIARMTYEELLKMAKGGAQVYHPDAISPLMEVGIPIVIKNTNNPSADGTIVLHEKRK</sequence>
<evidence type="ECO:0000256" key="4">
    <source>
        <dbReference type="ARBA" id="ARBA00023315"/>
    </source>
</evidence>
<proteinExistence type="inferred from homology"/>
<dbReference type="InterPro" id="IPR029062">
    <property type="entry name" value="Class_I_gatase-like"/>
</dbReference>
<dbReference type="InterPro" id="IPR033752">
    <property type="entry name" value="MetA_family"/>
</dbReference>
<dbReference type="PROSITE" id="PS00324">
    <property type="entry name" value="ASPARTOKINASE"/>
    <property type="match status" value="1"/>
</dbReference>
<dbReference type="NCBIfam" id="TIGR01001">
    <property type="entry name" value="metA"/>
    <property type="match status" value="1"/>
</dbReference>
<dbReference type="GO" id="GO:0008899">
    <property type="term" value="F:homoserine O-succinyltransferase activity"/>
    <property type="evidence" value="ECO:0007669"/>
    <property type="project" value="UniProtKB-EC"/>
</dbReference>
<dbReference type="EMBL" id="VSSQ01007779">
    <property type="protein sequence ID" value="MPM36947.1"/>
    <property type="molecule type" value="Genomic_DNA"/>
</dbReference>
<dbReference type="HAMAP" id="MF_00295">
    <property type="entry name" value="MetA_acyltransf"/>
    <property type="match status" value="1"/>
</dbReference>
<dbReference type="Pfam" id="PF00696">
    <property type="entry name" value="AA_kinase"/>
    <property type="match status" value="1"/>
</dbReference>
<dbReference type="InterPro" id="IPR005697">
    <property type="entry name" value="HST_MetA"/>
</dbReference>
<dbReference type="Pfam" id="PF04204">
    <property type="entry name" value="HTS"/>
    <property type="match status" value="1"/>
</dbReference>
<dbReference type="SUPFAM" id="SSF52317">
    <property type="entry name" value="Class I glutamine amidotransferase-like"/>
    <property type="match status" value="1"/>
</dbReference>
<keyword evidence="1" id="KW-0963">Cytoplasm</keyword>
<evidence type="ECO:0000313" key="6">
    <source>
        <dbReference type="EMBL" id="MPM36947.1"/>
    </source>
</evidence>
<keyword evidence="4 6" id="KW-0012">Acyltransferase</keyword>
<dbReference type="GO" id="GO:0019281">
    <property type="term" value="P:L-methionine biosynthetic process from homoserine via O-succinyl-L-homoserine and cystathionine"/>
    <property type="evidence" value="ECO:0007669"/>
    <property type="project" value="InterPro"/>
</dbReference>
<evidence type="ECO:0000256" key="2">
    <source>
        <dbReference type="ARBA" id="ARBA00022605"/>
    </source>
</evidence>
<organism evidence="6">
    <name type="scientific">bioreactor metagenome</name>
    <dbReference type="NCBI Taxonomy" id="1076179"/>
    <lineage>
        <taxon>unclassified sequences</taxon>
        <taxon>metagenomes</taxon>
        <taxon>ecological metagenomes</taxon>
    </lineage>
</organism>
<dbReference type="GO" id="GO:0005737">
    <property type="term" value="C:cytoplasm"/>
    <property type="evidence" value="ECO:0007669"/>
    <property type="project" value="InterPro"/>
</dbReference>
<protein>
    <submittedName>
        <fullName evidence="6">Homoserine O-succinyltransferase</fullName>
        <ecNumber evidence="6">2.3.1.46</ecNumber>
    </submittedName>
</protein>
<dbReference type="InterPro" id="IPR018042">
    <property type="entry name" value="Aspartate_kinase_CS"/>
</dbReference>
<dbReference type="AlphaFoldDB" id="A0A644Z8G6"/>
<dbReference type="Gene3D" id="3.40.50.880">
    <property type="match status" value="1"/>
</dbReference>
<evidence type="ECO:0000256" key="1">
    <source>
        <dbReference type="ARBA" id="ARBA00022490"/>
    </source>
</evidence>
<comment type="caution">
    <text evidence="6">The sequence shown here is derived from an EMBL/GenBank/DDBJ whole genome shotgun (WGS) entry which is preliminary data.</text>
</comment>
<reference evidence="6" key="1">
    <citation type="submission" date="2019-08" db="EMBL/GenBank/DDBJ databases">
        <authorList>
            <person name="Kucharzyk K."/>
            <person name="Murdoch R.W."/>
            <person name="Higgins S."/>
            <person name="Loffler F."/>
        </authorList>
    </citation>
    <scope>NUCLEOTIDE SEQUENCE</scope>
</reference>
<keyword evidence="3 6" id="KW-0808">Transferase</keyword>
<name>A0A644Z8G6_9ZZZZ</name>
<dbReference type="Gene3D" id="3.40.1160.10">
    <property type="entry name" value="Acetylglutamate kinase-like"/>
    <property type="match status" value="1"/>
</dbReference>
<gene>
    <name evidence="6" type="primary">metA</name>
    <name evidence="6" type="ORF">SDC9_83551</name>
</gene>
<dbReference type="GO" id="GO:0004072">
    <property type="term" value="F:aspartate kinase activity"/>
    <property type="evidence" value="ECO:0007669"/>
    <property type="project" value="InterPro"/>
</dbReference>
<dbReference type="PANTHER" id="PTHR20919">
    <property type="entry name" value="HOMOSERINE O-SUCCINYLTRANSFERASE"/>
    <property type="match status" value="1"/>
</dbReference>
<dbReference type="EC" id="2.3.1.46" evidence="6"/>